<protein>
    <submittedName>
        <fullName evidence="1">Uncharacterized protein</fullName>
    </submittedName>
</protein>
<organism evidence="1 2">
    <name type="scientific">Paramecium sonneborni</name>
    <dbReference type="NCBI Taxonomy" id="65129"/>
    <lineage>
        <taxon>Eukaryota</taxon>
        <taxon>Sar</taxon>
        <taxon>Alveolata</taxon>
        <taxon>Ciliophora</taxon>
        <taxon>Intramacronucleata</taxon>
        <taxon>Oligohymenophorea</taxon>
        <taxon>Peniculida</taxon>
        <taxon>Parameciidae</taxon>
        <taxon>Paramecium</taxon>
    </lineage>
</organism>
<evidence type="ECO:0000313" key="1">
    <source>
        <dbReference type="EMBL" id="CAD8103778.1"/>
    </source>
</evidence>
<name>A0A8S1PMN2_9CILI</name>
<proteinExistence type="predicted"/>
<dbReference type="AlphaFoldDB" id="A0A8S1PMN2"/>
<sequence>MSSIIQPKHLDRISCKFNHESPIKFFVLDVTKESKATFFCEKCLTIGVLPLNAKSLDEVNGQIIQQKQLSLELGKMLILKQVKEIEHLGQELDLIKTFIIKQLDSSIQNKKMWQSQLEAFYKQEEQFNIELELKQLNLNQEEYKLKENIRLKENILKFNQSFYEKIRNNLYLFLDLNKFQTCKKILDQSINKTELNSLLKNQEEIKQQKKIIISKFPNQYFLRGNFDNIKENIIYHFFNWRTYRQNSVEIVEFYEDLSENQEFLSHLFPNFYQSQYHQNSIRLTPQERNQMIKDEQAIKQLIENFQMYLCYSGLQFQGNKIVIQNKQQLLKFQQKNIEGLRRVISSLSVLSQRQNALLLVKFIKEVDFFYNEMFINYDLLQEEGNQDKQALKFEEVKRYFVQSDIQDKQWVTYKILTNQALDL</sequence>
<comment type="caution">
    <text evidence="1">The sequence shown here is derived from an EMBL/GenBank/DDBJ whole genome shotgun (WGS) entry which is preliminary data.</text>
</comment>
<accession>A0A8S1PMN2</accession>
<keyword evidence="2" id="KW-1185">Reference proteome</keyword>
<dbReference type="Proteomes" id="UP000692954">
    <property type="component" value="Unassembled WGS sequence"/>
</dbReference>
<dbReference type="OrthoDB" id="307325at2759"/>
<evidence type="ECO:0000313" key="2">
    <source>
        <dbReference type="Proteomes" id="UP000692954"/>
    </source>
</evidence>
<gene>
    <name evidence="1" type="ORF">PSON_ATCC_30995.1.T0810013</name>
</gene>
<dbReference type="GO" id="GO:0140625">
    <property type="term" value="F:opioid growth factor receptor activity"/>
    <property type="evidence" value="ECO:0007669"/>
    <property type="project" value="InterPro"/>
</dbReference>
<dbReference type="EMBL" id="CAJJDN010000081">
    <property type="protein sequence ID" value="CAD8103778.1"/>
    <property type="molecule type" value="Genomic_DNA"/>
</dbReference>
<dbReference type="PANTHER" id="PTHR14015:SF2">
    <property type="entry name" value="OPIOID GROWTH FACTOR RECEPTOR (OGFR) CONSERVED DOMAIN-CONTAINING PROTEIN"/>
    <property type="match status" value="1"/>
</dbReference>
<reference evidence="1" key="1">
    <citation type="submission" date="2021-01" db="EMBL/GenBank/DDBJ databases">
        <authorList>
            <consortium name="Genoscope - CEA"/>
            <person name="William W."/>
        </authorList>
    </citation>
    <scope>NUCLEOTIDE SEQUENCE</scope>
</reference>
<dbReference type="PANTHER" id="PTHR14015">
    <property type="entry name" value="OPIOID GROWTH FACTOR RECEPTOR OGFR ZETA-TYPE OPIOID RECEPTOR"/>
    <property type="match status" value="1"/>
</dbReference>
<dbReference type="InterPro" id="IPR039574">
    <property type="entry name" value="OGFr"/>
</dbReference>